<accession>A0ABU1G894</accession>
<dbReference type="EMBL" id="JARWAI010000002">
    <property type="protein sequence ID" value="MDR5873711.1"/>
    <property type="molecule type" value="Genomic_DNA"/>
</dbReference>
<protein>
    <recommendedName>
        <fullName evidence="3">SRPBCC family protein</fullName>
    </recommendedName>
</protein>
<proteinExistence type="predicted"/>
<name>A0ABU1G894_9GAMM</name>
<organism evidence="1 2">
    <name type="scientific">Vreelandella gomseomensis</name>
    <dbReference type="NCBI Taxonomy" id="370766"/>
    <lineage>
        <taxon>Bacteria</taxon>
        <taxon>Pseudomonadati</taxon>
        <taxon>Pseudomonadota</taxon>
        <taxon>Gammaproteobacteria</taxon>
        <taxon>Oceanospirillales</taxon>
        <taxon>Halomonadaceae</taxon>
        <taxon>Vreelandella</taxon>
    </lineage>
</organism>
<dbReference type="Gene3D" id="3.30.530.20">
    <property type="match status" value="1"/>
</dbReference>
<comment type="caution">
    <text evidence="1">The sequence shown here is derived from an EMBL/GenBank/DDBJ whole genome shotgun (WGS) entry which is preliminary data.</text>
</comment>
<dbReference type="SUPFAM" id="SSF55961">
    <property type="entry name" value="Bet v1-like"/>
    <property type="match status" value="1"/>
</dbReference>
<evidence type="ECO:0000313" key="2">
    <source>
        <dbReference type="Proteomes" id="UP001269267"/>
    </source>
</evidence>
<evidence type="ECO:0000313" key="1">
    <source>
        <dbReference type="EMBL" id="MDR5873711.1"/>
    </source>
</evidence>
<gene>
    <name evidence="1" type="ORF">QC815_02135</name>
</gene>
<reference evidence="1 2" key="1">
    <citation type="submission" date="2023-04" db="EMBL/GenBank/DDBJ databases">
        <title>A long-awaited taxogenomic arrangement of the family Halomonadaceae.</title>
        <authorList>
            <person name="De La Haba R."/>
            <person name="Chuvochina M."/>
            <person name="Wittouck S."/>
            <person name="Arahal D.R."/>
            <person name="Sanchez-Porro C."/>
            <person name="Hugenholtz P."/>
            <person name="Ventosa A."/>
        </authorList>
    </citation>
    <scope>NUCLEOTIDE SEQUENCE [LARGE SCALE GENOMIC DNA]</scope>
    <source>
        <strain evidence="1 2">DSM 18042</strain>
    </source>
</reference>
<keyword evidence="2" id="KW-1185">Reference proteome</keyword>
<dbReference type="InterPro" id="IPR023393">
    <property type="entry name" value="START-like_dom_sf"/>
</dbReference>
<sequence>MKLTLATTFPAPADHVWALVKQSSTLLFVCKGLLGFERSEHFPQEWREGNREVTRLMFFGYIPAWKHTLTFTRIDDEQRILATEEGGGLVPVWNHVIQVAPDGSKACTYSDEVNIKAGIFTIVVWLYAHIFYRYRQHRWRTLLREIAHHPSDS</sequence>
<dbReference type="Proteomes" id="UP001269267">
    <property type="component" value="Unassembled WGS sequence"/>
</dbReference>
<evidence type="ECO:0008006" key="3">
    <source>
        <dbReference type="Google" id="ProtNLM"/>
    </source>
</evidence>
<dbReference type="RefSeq" id="WP_309766696.1">
    <property type="nucleotide sequence ID" value="NZ_JARWAI010000002.1"/>
</dbReference>